<sequence length="156" mass="18507">MNLRKLSIDNLKNAIWTYNNGMVPIGGLDVEEYRNELIRRGEDGKGYHESEEDNQWRRFEIINKENEKQLLELLDSKSLTREDLMLILSTIKIRLKSIPTQELVKELENRKEIEKISVGMYAPYELRKKYFERKSRDKTCDQIDADTALVIPRVFE</sequence>
<gene>
    <name evidence="1" type="ORF">ACJDU8_17560</name>
</gene>
<comment type="caution">
    <text evidence="1">The sequence shown here is derived from an EMBL/GenBank/DDBJ whole genome shotgun (WGS) entry which is preliminary data.</text>
</comment>
<protein>
    <submittedName>
        <fullName evidence="1">Uncharacterized protein</fullName>
    </submittedName>
</protein>
<evidence type="ECO:0000313" key="2">
    <source>
        <dbReference type="Proteomes" id="UP001623660"/>
    </source>
</evidence>
<accession>A0ABW8SNP3</accession>
<name>A0ABW8SNP3_9CLOT</name>
<keyword evidence="2" id="KW-1185">Reference proteome</keyword>
<organism evidence="1 2">
    <name type="scientific">Candidatus Clostridium eludens</name>
    <dbReference type="NCBI Taxonomy" id="3381663"/>
    <lineage>
        <taxon>Bacteria</taxon>
        <taxon>Bacillati</taxon>
        <taxon>Bacillota</taxon>
        <taxon>Clostridia</taxon>
        <taxon>Eubacteriales</taxon>
        <taxon>Clostridiaceae</taxon>
        <taxon>Clostridium</taxon>
    </lineage>
</organism>
<evidence type="ECO:0000313" key="1">
    <source>
        <dbReference type="EMBL" id="MFL0197353.1"/>
    </source>
</evidence>
<dbReference type="EMBL" id="JBJHZX010000029">
    <property type="protein sequence ID" value="MFL0197353.1"/>
    <property type="molecule type" value="Genomic_DNA"/>
</dbReference>
<dbReference type="RefSeq" id="WP_406793458.1">
    <property type="nucleotide sequence ID" value="NZ_JBJHZX010000029.1"/>
</dbReference>
<reference evidence="1 2" key="1">
    <citation type="submission" date="2024-11" db="EMBL/GenBank/DDBJ databases">
        <authorList>
            <person name="Heng Y.C."/>
            <person name="Lim A.C.H."/>
            <person name="Lee J.K.Y."/>
            <person name="Kittelmann S."/>
        </authorList>
    </citation>
    <scope>NUCLEOTIDE SEQUENCE [LARGE SCALE GENOMIC DNA]</scope>
    <source>
        <strain evidence="1 2">WILCCON 0269</strain>
    </source>
</reference>
<proteinExistence type="predicted"/>
<dbReference type="Proteomes" id="UP001623660">
    <property type="component" value="Unassembled WGS sequence"/>
</dbReference>